<evidence type="ECO:0000256" key="2">
    <source>
        <dbReference type="PROSITE-ProRule" id="PRU00335"/>
    </source>
</evidence>
<dbReference type="EMBL" id="JACOON010000004">
    <property type="protein sequence ID" value="MBC5648357.1"/>
    <property type="molecule type" value="Genomic_DNA"/>
</dbReference>
<evidence type="ECO:0000256" key="1">
    <source>
        <dbReference type="ARBA" id="ARBA00023125"/>
    </source>
</evidence>
<dbReference type="Gene3D" id="1.10.357.10">
    <property type="entry name" value="Tetracycline Repressor, domain 2"/>
    <property type="match status" value="1"/>
</dbReference>
<organism evidence="4 5">
    <name type="scientific">Christensenella tenuis</name>
    <dbReference type="NCBI Taxonomy" id="2763033"/>
    <lineage>
        <taxon>Bacteria</taxon>
        <taxon>Bacillati</taxon>
        <taxon>Bacillota</taxon>
        <taxon>Clostridia</taxon>
        <taxon>Christensenellales</taxon>
        <taxon>Christensenellaceae</taxon>
        <taxon>Christensenella</taxon>
    </lineage>
</organism>
<evidence type="ECO:0000259" key="3">
    <source>
        <dbReference type="PROSITE" id="PS50977"/>
    </source>
</evidence>
<dbReference type="SUPFAM" id="SSF46689">
    <property type="entry name" value="Homeodomain-like"/>
    <property type="match status" value="1"/>
</dbReference>
<keyword evidence="5" id="KW-1185">Reference proteome</keyword>
<evidence type="ECO:0000313" key="5">
    <source>
        <dbReference type="Proteomes" id="UP000606889"/>
    </source>
</evidence>
<sequence length="206" mass="23601">MAKREEGITEKLLLCAKREFLEKGYKDASLREIAEKAGTSTGAIYIRYPDKSALFGALVEPVAEGLMGRFRAAQDEHFDLIPEGKTGTSQELSTMYLYRFLDYIYENFDAFKLLICRSDGTKYQDFLHELVRLEVERSGEYYRQLREAGKIGGTLDGEVHHMLTSAYFTAVFEVVAHDMPKEKALAYVEQIAHFFNAGWNSLVRWL</sequence>
<keyword evidence="1 2" id="KW-0238">DNA-binding</keyword>
<feature type="DNA-binding region" description="H-T-H motif" evidence="2">
    <location>
        <begin position="29"/>
        <end position="48"/>
    </location>
</feature>
<proteinExistence type="predicted"/>
<dbReference type="PROSITE" id="PS50977">
    <property type="entry name" value="HTH_TETR_2"/>
    <property type="match status" value="1"/>
</dbReference>
<protein>
    <submittedName>
        <fullName evidence="4">TetR/AcrR family transcriptional regulator</fullName>
    </submittedName>
</protein>
<name>A0ABR7EEZ8_9FIRM</name>
<dbReference type="Pfam" id="PF00440">
    <property type="entry name" value="TetR_N"/>
    <property type="match status" value="1"/>
</dbReference>
<dbReference type="InterPro" id="IPR050109">
    <property type="entry name" value="HTH-type_TetR-like_transc_reg"/>
</dbReference>
<dbReference type="PANTHER" id="PTHR30055">
    <property type="entry name" value="HTH-TYPE TRANSCRIPTIONAL REGULATOR RUTR"/>
    <property type="match status" value="1"/>
</dbReference>
<evidence type="ECO:0000313" key="4">
    <source>
        <dbReference type="EMBL" id="MBC5648357.1"/>
    </source>
</evidence>
<dbReference type="RefSeq" id="WP_186857866.1">
    <property type="nucleotide sequence ID" value="NZ_JACOON010000004.1"/>
</dbReference>
<comment type="caution">
    <text evidence="4">The sequence shown here is derived from an EMBL/GenBank/DDBJ whole genome shotgun (WGS) entry which is preliminary data.</text>
</comment>
<dbReference type="InterPro" id="IPR009057">
    <property type="entry name" value="Homeodomain-like_sf"/>
</dbReference>
<reference evidence="4 5" key="1">
    <citation type="submission" date="2020-08" db="EMBL/GenBank/DDBJ databases">
        <title>Genome public.</title>
        <authorList>
            <person name="Liu C."/>
            <person name="Sun Q."/>
        </authorList>
    </citation>
    <scope>NUCLEOTIDE SEQUENCE [LARGE SCALE GENOMIC DNA]</scope>
    <source>
        <strain evidence="4 5">NSJ-35</strain>
    </source>
</reference>
<dbReference type="PRINTS" id="PR00455">
    <property type="entry name" value="HTHTETR"/>
</dbReference>
<dbReference type="PANTHER" id="PTHR30055:SF226">
    <property type="entry name" value="HTH-TYPE TRANSCRIPTIONAL REGULATOR PKSA"/>
    <property type="match status" value="1"/>
</dbReference>
<gene>
    <name evidence="4" type="ORF">H8S18_08410</name>
</gene>
<dbReference type="InterPro" id="IPR001647">
    <property type="entry name" value="HTH_TetR"/>
</dbReference>
<dbReference type="Proteomes" id="UP000606889">
    <property type="component" value="Unassembled WGS sequence"/>
</dbReference>
<accession>A0ABR7EEZ8</accession>
<feature type="domain" description="HTH tetR-type" evidence="3">
    <location>
        <begin position="6"/>
        <end position="66"/>
    </location>
</feature>